<dbReference type="AlphaFoldDB" id="A0A7J7LT09"/>
<comment type="caution">
    <text evidence="1">The sequence shown here is derived from an EMBL/GenBank/DDBJ whole genome shotgun (WGS) entry which is preliminary data.</text>
</comment>
<keyword evidence="2" id="KW-1185">Reference proteome</keyword>
<evidence type="ECO:0000313" key="1">
    <source>
        <dbReference type="EMBL" id="KAF6145796.1"/>
    </source>
</evidence>
<feature type="non-terminal residue" evidence="1">
    <location>
        <position position="1"/>
    </location>
</feature>
<sequence>NSKSWAQLELLGPIALIDNKGPVIDFGSAILGYLYYCLDQASKQEVKYIGGLFQLIEYQCYEYCQIGYHILIDNRLDDFWPRMSAWHIKRRKLAGNKAKHHLALMMQQLDLRTMNNMQ</sequence>
<evidence type="ECO:0000313" key="2">
    <source>
        <dbReference type="Proteomes" id="UP000541444"/>
    </source>
</evidence>
<name>A0A7J7LT09_9MAGN</name>
<protein>
    <submittedName>
        <fullName evidence="1">Uncharacterized protein</fullName>
    </submittedName>
</protein>
<reference evidence="1 2" key="1">
    <citation type="journal article" date="2020" name="IScience">
        <title>Genome Sequencing of the Endangered Kingdonia uniflora (Circaeasteraceae, Ranunculales) Reveals Potential Mechanisms of Evolutionary Specialization.</title>
        <authorList>
            <person name="Sun Y."/>
            <person name="Deng T."/>
            <person name="Zhang A."/>
            <person name="Moore M.J."/>
            <person name="Landis J.B."/>
            <person name="Lin N."/>
            <person name="Zhang H."/>
            <person name="Zhang X."/>
            <person name="Huang J."/>
            <person name="Zhang X."/>
            <person name="Sun H."/>
            <person name="Wang H."/>
        </authorList>
    </citation>
    <scope>NUCLEOTIDE SEQUENCE [LARGE SCALE GENOMIC DNA]</scope>
    <source>
        <strain evidence="1">TB1705</strain>
        <tissue evidence="1">Leaf</tissue>
    </source>
</reference>
<proteinExistence type="predicted"/>
<dbReference type="EMBL" id="JACGCM010002030">
    <property type="protein sequence ID" value="KAF6145796.1"/>
    <property type="molecule type" value="Genomic_DNA"/>
</dbReference>
<organism evidence="1 2">
    <name type="scientific">Kingdonia uniflora</name>
    <dbReference type="NCBI Taxonomy" id="39325"/>
    <lineage>
        <taxon>Eukaryota</taxon>
        <taxon>Viridiplantae</taxon>
        <taxon>Streptophyta</taxon>
        <taxon>Embryophyta</taxon>
        <taxon>Tracheophyta</taxon>
        <taxon>Spermatophyta</taxon>
        <taxon>Magnoliopsida</taxon>
        <taxon>Ranunculales</taxon>
        <taxon>Circaeasteraceae</taxon>
        <taxon>Kingdonia</taxon>
    </lineage>
</organism>
<dbReference type="Proteomes" id="UP000541444">
    <property type="component" value="Unassembled WGS sequence"/>
</dbReference>
<accession>A0A7J7LT09</accession>
<gene>
    <name evidence="1" type="ORF">GIB67_016245</name>
</gene>